<name>A0A2N3KMB2_9PROT</name>
<dbReference type="SUPFAM" id="SSF53474">
    <property type="entry name" value="alpha/beta-Hydrolases"/>
    <property type="match status" value="1"/>
</dbReference>
<dbReference type="InterPro" id="IPR029058">
    <property type="entry name" value="AB_hydrolase_fold"/>
</dbReference>
<evidence type="ECO:0000313" key="5">
    <source>
        <dbReference type="Proteomes" id="UP000233597"/>
    </source>
</evidence>
<dbReference type="EMBL" id="NWTK01000014">
    <property type="protein sequence ID" value="PKR51699.1"/>
    <property type="molecule type" value="Genomic_DNA"/>
</dbReference>
<reference evidence="4 5" key="1">
    <citation type="submission" date="2017-09" db="EMBL/GenBank/DDBJ databases">
        <title>Biodiversity and function of Thalassospira species in the particle-attached aromatic-hydrocarbon-degrading consortia from the surface seawater of the South China Sea.</title>
        <authorList>
            <person name="Dong C."/>
            <person name="Liu R."/>
            <person name="Shao Z."/>
        </authorList>
    </citation>
    <scope>NUCLEOTIDE SEQUENCE [LARGE SCALE GENOMIC DNA]</scope>
    <source>
        <strain evidence="4 5">CSC1P2</strain>
    </source>
</reference>
<dbReference type="InterPro" id="IPR016986">
    <property type="entry name" value="UCP031982_abhydr"/>
</dbReference>
<dbReference type="PIRSF" id="PIRSF031982">
    <property type="entry name" value="UCP031982_abhydr"/>
    <property type="match status" value="1"/>
</dbReference>
<comment type="caution">
    <text evidence="4">The sequence shown here is derived from an EMBL/GenBank/DDBJ whole genome shotgun (WGS) entry which is preliminary data.</text>
</comment>
<keyword evidence="2" id="KW-0442">Lipid degradation</keyword>
<evidence type="ECO:0000256" key="1">
    <source>
        <dbReference type="ARBA" id="ARBA00022801"/>
    </source>
</evidence>
<dbReference type="AlphaFoldDB" id="A0A2N3KMB2"/>
<dbReference type="Gene3D" id="3.40.50.1820">
    <property type="entry name" value="alpha/beta hydrolase"/>
    <property type="match status" value="1"/>
</dbReference>
<dbReference type="PANTHER" id="PTHR10272">
    <property type="entry name" value="PLATELET-ACTIVATING FACTOR ACETYLHYDROLASE"/>
    <property type="match status" value="1"/>
</dbReference>
<proteinExistence type="predicted"/>
<keyword evidence="3" id="KW-0443">Lipid metabolism</keyword>
<evidence type="ECO:0000256" key="3">
    <source>
        <dbReference type="ARBA" id="ARBA00023098"/>
    </source>
</evidence>
<dbReference type="Proteomes" id="UP000233597">
    <property type="component" value="Unassembled WGS sequence"/>
</dbReference>
<evidence type="ECO:0000313" key="4">
    <source>
        <dbReference type="EMBL" id="PKR51699.1"/>
    </source>
</evidence>
<dbReference type="GO" id="GO:0016042">
    <property type="term" value="P:lipid catabolic process"/>
    <property type="evidence" value="ECO:0007669"/>
    <property type="project" value="UniProtKB-KW"/>
</dbReference>
<gene>
    <name evidence="4" type="ORF">COO20_19235</name>
</gene>
<dbReference type="RefSeq" id="WP_101269504.1">
    <property type="nucleotide sequence ID" value="NZ_NWTK01000014.1"/>
</dbReference>
<evidence type="ECO:0000256" key="2">
    <source>
        <dbReference type="ARBA" id="ARBA00022963"/>
    </source>
</evidence>
<protein>
    <submittedName>
        <fullName evidence="4">Uncharacterized protein</fullName>
    </submittedName>
</protein>
<dbReference type="OrthoDB" id="9814760at2"/>
<dbReference type="PANTHER" id="PTHR10272:SF0">
    <property type="entry name" value="PLATELET-ACTIVATING FACTOR ACETYLHYDROLASE"/>
    <property type="match status" value="1"/>
</dbReference>
<keyword evidence="1" id="KW-0378">Hydrolase</keyword>
<sequence length="320" mass="35544">MPDTQDKPAYRAGLRDRIFDKDPFPLALWYPAVGEETPVRHMGVASKAARNAEFAPGGPFPLVIISHGSEGHRFVHFWLAEHLARRGYIVAAPQHEGDNYIDAGDARSLTIIERRPFEVSQALDLILAREDIAPHIDQSRITALGHSAGGATVLKLAGWQFDAGEWQRYCEINHESDRVICEFVPRDHDLNRLAGSHGAPIVPARDDRISAIIAIAPAFGVAATPAGFEGVDIPMLVIEADTDEVLLHDVNAARFRELLHGRARFVRVKGAGHYSFLPPCTEYIAQNFPHLCRDFGRERHHIHDSVKQLVAHFLDRVHAG</sequence>
<dbReference type="GO" id="GO:0003847">
    <property type="term" value="F:1-alkyl-2-acetylglycerophosphocholine esterase activity"/>
    <property type="evidence" value="ECO:0007669"/>
    <property type="project" value="TreeGrafter"/>
</dbReference>
<accession>A0A2N3KMB2</accession>
<organism evidence="4 5">
    <name type="scientific">Thalassospira marina</name>
    <dbReference type="NCBI Taxonomy" id="2048283"/>
    <lineage>
        <taxon>Bacteria</taxon>
        <taxon>Pseudomonadati</taxon>
        <taxon>Pseudomonadota</taxon>
        <taxon>Alphaproteobacteria</taxon>
        <taxon>Rhodospirillales</taxon>
        <taxon>Thalassospiraceae</taxon>
        <taxon>Thalassospira</taxon>
    </lineage>
</organism>
<dbReference type="Pfam" id="PF03403">
    <property type="entry name" value="PAF-AH_p_II"/>
    <property type="match status" value="1"/>
</dbReference>